<proteinExistence type="predicted"/>
<dbReference type="AlphaFoldDB" id="A0A839K1P3"/>
<sequence>MENTDYLDISEVGLQGIVKIANGKGEPWNPIKTRVRISNCNTITWTGIVHIEISFPAASPRFFLPAFMYGRNRGETPQNVHCKYPRLRDDTPTFPSSSWWMVRGDRLSHPIALVYDSGKIYGLSASPYLVCSNGVKHQWIPDEKGEFYQYNGYSCSISKGTIGYTLGYENAPFLFVNSQIIKERVPLSDNCITLEPGEVIDVVLDLYEYDSESELGVNEAIEEVYYRYHQSPRSGSNKKTTVSDLAQAICQDAWLPDYFSYAGQVYNENGRYRYNKIFSISWTNGLSVATPMLIASLRLEDERMRAQALSCITYIIQNSLNPSSGLLYDAYNDGNWSVKGWWFDGLFTAGHSSYLSGQAIFYILKAYEYEKKLKNCVHDDWIEFCEKVIMKLEQAKNSDNEYPYIISESTGAGIEYNSFGGVWCLAALSYYCWITCNNSYLKSMRKSEAHYYISYIKHMECYGAPLDTCKTIDSEGILAYIKAVKYLHMLTDDVVYLEHMRDAFCYEFSFKFCYNSPIQIPPLSKIGWSSCGGSVTSVSNPHIHPMSNIVIDEMLYFIKQCNDDYIHDRMMDTIGWGCQTYNTYDNEYDFGKKGWMSERFCYSEGLVKERYSDGSYASTWFCLMPWAAGSIIDGLTGDLWEMEEK</sequence>
<dbReference type="EMBL" id="JACEGA010000001">
    <property type="protein sequence ID" value="MBB2183833.1"/>
    <property type="molecule type" value="Genomic_DNA"/>
</dbReference>
<organism evidence="1 2">
    <name type="scientific">Variimorphobacter saccharofermentans</name>
    <dbReference type="NCBI Taxonomy" id="2755051"/>
    <lineage>
        <taxon>Bacteria</taxon>
        <taxon>Bacillati</taxon>
        <taxon>Bacillota</taxon>
        <taxon>Clostridia</taxon>
        <taxon>Lachnospirales</taxon>
        <taxon>Lachnospiraceae</taxon>
        <taxon>Variimorphobacter</taxon>
    </lineage>
</organism>
<reference evidence="1 2" key="1">
    <citation type="submission" date="2020-07" db="EMBL/GenBank/DDBJ databases">
        <title>Characterization and genome sequencing of isolate MD1, a novel member within the family Lachnospiraceae.</title>
        <authorList>
            <person name="Rettenmaier R."/>
            <person name="Di Bello L."/>
            <person name="Zinser C."/>
            <person name="Scheitz K."/>
            <person name="Liebl W."/>
            <person name="Zverlov V."/>
        </authorList>
    </citation>
    <scope>NUCLEOTIDE SEQUENCE [LARGE SCALE GENOMIC DNA]</scope>
    <source>
        <strain evidence="1 2">MD1</strain>
    </source>
</reference>
<keyword evidence="2" id="KW-1185">Reference proteome</keyword>
<gene>
    <name evidence="1" type="ORF">H0486_13220</name>
</gene>
<evidence type="ECO:0000313" key="2">
    <source>
        <dbReference type="Proteomes" id="UP000574276"/>
    </source>
</evidence>
<dbReference type="Proteomes" id="UP000574276">
    <property type="component" value="Unassembled WGS sequence"/>
</dbReference>
<protein>
    <submittedName>
        <fullName evidence="1">Uncharacterized protein</fullName>
    </submittedName>
</protein>
<dbReference type="RefSeq" id="WP_228353455.1">
    <property type="nucleotide sequence ID" value="NZ_JACEGA010000001.1"/>
</dbReference>
<evidence type="ECO:0000313" key="1">
    <source>
        <dbReference type="EMBL" id="MBB2183833.1"/>
    </source>
</evidence>
<name>A0A839K1P3_9FIRM</name>
<comment type="caution">
    <text evidence="1">The sequence shown here is derived from an EMBL/GenBank/DDBJ whole genome shotgun (WGS) entry which is preliminary data.</text>
</comment>
<accession>A0A839K1P3</accession>